<dbReference type="OrthoDB" id="33464at10239"/>
<evidence type="ECO:0000313" key="2">
    <source>
        <dbReference type="Proteomes" id="UP000241037"/>
    </source>
</evidence>
<protein>
    <submittedName>
        <fullName evidence="1">Uncharacterized protein</fullName>
    </submittedName>
</protein>
<dbReference type="EMBL" id="MG459987">
    <property type="protein sequence ID" value="ATW61898.1"/>
    <property type="molecule type" value="Genomic_DNA"/>
</dbReference>
<gene>
    <name evidence="1" type="ORF">CPT_Sugarland_061</name>
</gene>
<reference evidence="1 2" key="1">
    <citation type="journal article" date="2018" name="Microbiol. Resour. Announc.">
        <title>Complete Genome Sequence of Klebsiella pneumoniae Siphophage Sugarland.</title>
        <authorList>
            <person name="Erickson S.G."/>
            <person name="Lessor L."/>
            <person name="O'Leary C.J."/>
            <person name="Gill J.J."/>
            <person name="Liu M."/>
        </authorList>
    </citation>
    <scope>NUCLEOTIDE SEQUENCE [LARGE SCALE GENOMIC DNA]</scope>
</reference>
<organism evidence="1 2">
    <name type="scientific">Klebsiella phage Sugarland</name>
    <dbReference type="NCBI Taxonomy" id="2053603"/>
    <lineage>
        <taxon>Viruses</taxon>
        <taxon>Duplodnaviria</taxon>
        <taxon>Heunggongvirae</taxon>
        <taxon>Uroviricota</taxon>
        <taxon>Caudoviricetes</taxon>
        <taxon>Demerecviridae</taxon>
        <taxon>Sugarlandvirus</taxon>
        <taxon>Sugarlandvirus sugarland</taxon>
    </lineage>
</organism>
<accession>A0A2H4PGW8</accession>
<sequence length="90" mass="9903">MNELNELNELHYAERAIDELDFAGGYYTRHVNAMTAEGLNSKSAIAAELAVRDFVIDSLQKTISNLSENNKAALEALDKLSNHLLALGIK</sequence>
<name>A0A2H4PGW8_9CAUD</name>
<proteinExistence type="predicted"/>
<evidence type="ECO:0000313" key="1">
    <source>
        <dbReference type="EMBL" id="ATW61898.1"/>
    </source>
</evidence>
<keyword evidence="2" id="KW-1185">Reference proteome</keyword>
<dbReference type="Proteomes" id="UP000241037">
    <property type="component" value="Segment"/>
</dbReference>